<dbReference type="InterPro" id="IPR014030">
    <property type="entry name" value="Ketoacyl_synth_N"/>
</dbReference>
<dbReference type="PROSITE" id="PS52004">
    <property type="entry name" value="KS3_2"/>
    <property type="match status" value="1"/>
</dbReference>
<accession>A0AAU7V723</accession>
<dbReference type="InterPro" id="IPR003965">
    <property type="entry name" value="Fatty_acid_synthase"/>
</dbReference>
<dbReference type="SUPFAM" id="SSF52151">
    <property type="entry name" value="FabD/lysophospholipase-like"/>
    <property type="match status" value="2"/>
</dbReference>
<dbReference type="PANTHER" id="PTHR10982">
    <property type="entry name" value="MALONYL COA-ACYL CARRIER PROTEIN TRANSACYLASE"/>
    <property type="match status" value="1"/>
</dbReference>
<dbReference type="Pfam" id="PF08354">
    <property type="entry name" value="Fas1-AflB-like_hel"/>
    <property type="match status" value="1"/>
</dbReference>
<evidence type="ECO:0000256" key="1">
    <source>
        <dbReference type="ARBA" id="ARBA00005254"/>
    </source>
</evidence>
<keyword evidence="5" id="KW-0560">Oxidoreductase</keyword>
<dbReference type="Pfam" id="PF00109">
    <property type="entry name" value="ketoacyl-synt"/>
    <property type="match status" value="1"/>
</dbReference>
<dbReference type="GO" id="GO:0016787">
    <property type="term" value="F:hydrolase activity"/>
    <property type="evidence" value="ECO:0007669"/>
    <property type="project" value="UniProtKB-KW"/>
</dbReference>
<dbReference type="SUPFAM" id="SSF53901">
    <property type="entry name" value="Thiolase-like"/>
    <property type="match status" value="2"/>
</dbReference>
<dbReference type="InterPro" id="IPR014043">
    <property type="entry name" value="Acyl_transferase_dom"/>
</dbReference>
<dbReference type="InterPro" id="IPR050830">
    <property type="entry name" value="Fungal_FAS"/>
</dbReference>
<dbReference type="Pfam" id="PF18094">
    <property type="entry name" value="DNA_pol_B_N"/>
    <property type="match status" value="1"/>
</dbReference>
<dbReference type="InterPro" id="IPR013565">
    <property type="entry name" value="Fas1/AflB-like_central"/>
</dbReference>
<dbReference type="Pfam" id="PF01575">
    <property type="entry name" value="MaoC_dehydratas"/>
    <property type="match status" value="1"/>
</dbReference>
<dbReference type="Gene3D" id="3.40.50.720">
    <property type="entry name" value="NAD(P)-binding Rossmann-like Domain"/>
    <property type="match status" value="1"/>
</dbReference>
<organism evidence="8">
    <name type="scientific">Scrofimicrobium appendicitidis</name>
    <dbReference type="NCBI Taxonomy" id="3079930"/>
    <lineage>
        <taxon>Bacteria</taxon>
        <taxon>Bacillati</taxon>
        <taxon>Actinomycetota</taxon>
        <taxon>Actinomycetes</taxon>
        <taxon>Actinomycetales</taxon>
        <taxon>Actinomycetaceae</taxon>
        <taxon>Scrofimicrobium</taxon>
    </lineage>
</organism>
<dbReference type="Pfam" id="PF02801">
    <property type="entry name" value="Ketoacyl-synt_C"/>
    <property type="match status" value="1"/>
</dbReference>
<feature type="compositionally biased region" description="Low complexity" evidence="6">
    <location>
        <begin position="1723"/>
        <end position="1760"/>
    </location>
</feature>
<name>A0AAU7V723_9ACTO</name>
<dbReference type="CDD" id="cd00828">
    <property type="entry name" value="elong_cond_enzymes"/>
    <property type="match status" value="1"/>
</dbReference>
<dbReference type="InterPro" id="IPR001227">
    <property type="entry name" value="Ac_transferase_dom_sf"/>
</dbReference>
<evidence type="ECO:0000256" key="5">
    <source>
        <dbReference type="ARBA" id="ARBA00023002"/>
    </source>
</evidence>
<dbReference type="PANTHER" id="PTHR10982:SF21">
    <property type="entry name" value="FATTY ACID SYNTHASE SUBUNIT BETA"/>
    <property type="match status" value="1"/>
</dbReference>
<dbReference type="GO" id="GO:0006633">
    <property type="term" value="P:fatty acid biosynthetic process"/>
    <property type="evidence" value="ECO:0007669"/>
    <property type="project" value="InterPro"/>
</dbReference>
<dbReference type="GO" id="GO:0004318">
    <property type="term" value="F:enoyl-[acyl-carrier-protein] reductase (NADH) activity"/>
    <property type="evidence" value="ECO:0007669"/>
    <property type="project" value="InterPro"/>
</dbReference>
<dbReference type="SUPFAM" id="SSF54637">
    <property type="entry name" value="Thioesterase/thiol ester dehydrase-isomerase"/>
    <property type="match status" value="1"/>
</dbReference>
<dbReference type="Gene3D" id="3.90.25.70">
    <property type="match status" value="1"/>
</dbReference>
<dbReference type="InterPro" id="IPR036291">
    <property type="entry name" value="NAD(P)-bd_dom_sf"/>
</dbReference>
<dbReference type="FunFam" id="3.40.366.10:FF:000009">
    <property type="entry name" value="Fatty acid synthase Fas"/>
    <property type="match status" value="1"/>
</dbReference>
<dbReference type="Pfam" id="PF22690">
    <property type="entry name" value="FAS_AT_central"/>
    <property type="match status" value="1"/>
</dbReference>
<dbReference type="RefSeq" id="WP_350257662.1">
    <property type="nucleotide sequence ID" value="NZ_CP138335.1"/>
</dbReference>
<evidence type="ECO:0000256" key="6">
    <source>
        <dbReference type="SAM" id="MobiDB-lite"/>
    </source>
</evidence>
<dbReference type="InterPro" id="IPR029069">
    <property type="entry name" value="HotDog_dom_sf"/>
</dbReference>
<dbReference type="SUPFAM" id="SSF51412">
    <property type="entry name" value="Inosine monophosphate dehydrogenase (IMPDH)"/>
    <property type="match status" value="1"/>
</dbReference>
<protein>
    <submittedName>
        <fullName evidence="8">DUF1729 domain-containing protein</fullName>
    </submittedName>
</protein>
<dbReference type="EMBL" id="CP138335">
    <property type="protein sequence ID" value="XBW07456.1"/>
    <property type="molecule type" value="Genomic_DNA"/>
</dbReference>
<comment type="similarity">
    <text evidence="1">Belongs to the enoyl-CoA hydratase/isomerase family.</text>
</comment>
<dbReference type="InterPro" id="IPR016039">
    <property type="entry name" value="Thiolase-like"/>
</dbReference>
<dbReference type="InterPro" id="IPR055118">
    <property type="entry name" value="FAS-like_AT_central"/>
</dbReference>
<evidence type="ECO:0000256" key="3">
    <source>
        <dbReference type="ARBA" id="ARBA00022801"/>
    </source>
</evidence>
<dbReference type="SMART" id="SM00827">
    <property type="entry name" value="PKS_AT"/>
    <property type="match status" value="1"/>
</dbReference>
<evidence type="ECO:0000313" key="8">
    <source>
        <dbReference type="EMBL" id="XBW07456.1"/>
    </source>
</evidence>
<reference evidence="8" key="1">
    <citation type="submission" date="2023-11" db="EMBL/GenBank/DDBJ databases">
        <title>Scrofimicrobium hongkongense sp. nov., isolated from a patient with peritonitis.</title>
        <authorList>
            <person name="Lao H.Y."/>
            <person name="Wong A.Y.P."/>
            <person name="Ng T.L."/>
            <person name="Wong R.Y.L."/>
            <person name="Yau M.C.Y."/>
            <person name="Lam J.Y.W."/>
            <person name="Siu G.K.H."/>
        </authorList>
    </citation>
    <scope>NUCLEOTIDE SEQUENCE</scope>
    <source>
        <strain evidence="8">R131</strain>
    </source>
</reference>
<dbReference type="Gene3D" id="1.20.930.70">
    <property type="match status" value="1"/>
</dbReference>
<feature type="domain" description="Ketosynthase family 3 (KS3)" evidence="7">
    <location>
        <begin position="2530"/>
        <end position="2981"/>
    </location>
</feature>
<dbReference type="Pfam" id="PF00698">
    <property type="entry name" value="Acyl_transf_1"/>
    <property type="match status" value="1"/>
</dbReference>
<keyword evidence="3" id="KW-0378">Hydrolase</keyword>
<evidence type="ECO:0000256" key="4">
    <source>
        <dbReference type="ARBA" id="ARBA00022857"/>
    </source>
</evidence>
<dbReference type="InterPro" id="IPR047224">
    <property type="entry name" value="FAS_alpha_su_C"/>
</dbReference>
<dbReference type="InterPro" id="IPR016035">
    <property type="entry name" value="Acyl_Trfase/lysoPLipase"/>
</dbReference>
<sequence length="3065" mass="326514">MSHNIPLFKTLGTTEGPAYALLFGGQATPWRAQLDELLEDPHVAESLNSLLESSNQLLAPIAKDLALIGNGRFTLTGPAPDSPTQSMPGILAAQFGALLDLQAAGFDARTQRPVSAQGHSQGVLAAALYEAWQAGDEQLIAQVFALARLLGAATTQAVRTNGSAPADGATPMLSVRGISRRDLEVLLADAPASVTLSLINGPQRFILSGRPADLQRLVAAADEWAARDAQAVKSKLRGGVPFSPKFDYLDVAAPFHSPLLESALEQVLTWARACNLPEVLTETLAGHVLVHPVDWPAQLAEARGDGAHWFLDAGPGDTLARITEANLEGTGLGVVALGTPEGRDRFLTHGFQHPTPVNWRQFAPRLVQLPGGKTVVDTKFSRLTGRSPILLAGMTPTTVDPEIVAAAANAGHWAELAGGGQVTEEIFTKNLKSLREQLHPGQTAQFNAMFLDPYLWNLQFGAQSIVRKARAAGAPLEGVVISAGIPELEEAVKLVRELNADGFPYVAFKPGTVNQIRQALAIAREIPDLPLIIQVEDGHAGGHHSWENLDDLLLTTYAEIRECENVVLCVGGGIGTPERAADYLSGEWALVHDQNLMPVDGVLVGTAAMTVKEARTTDEVKQLLLETDGIPGVPADDQTGGWIAVQQSRGNMTSGLSHLRADIHEIDNAAAACARLIAEVSGHADLIEARRDEIIAALNATSKPFFGDVDQMTYAQWARRFAELSYPWVDITWTDRFLDLLRRIEGRLSEAEHGQIPTLFPDVESVEDPWVALDRLEAAYPQAKEVQVGPTDAVWFVALCQRPKPMPFVPVLDDDILRWWGQDNLWQSQDPRYTADQVRIIPGPVSVAGIDRVNEPVGELLGRFEQACVDRATRAGETPTERVCRLEDAVDPAEQIIAARHIMWNGNLIDNPAHLLPREVLTITRQDGPRKVYDVQVSFDTYWDQTPGGEANHAVRQLTIPLDLSAESASGAVPVVDRDTLPPNMYALLAATAGVGGSTITGDPITALPVMGPSTDSVFGEATWTFTIDENLSALHRSVTAEALPADYQVATWVPDALLGLCWPAIYAALGSALVNDYPVIEGLLSAVHLDHTARLDVDVEELLAHGPTELTVVARTVELLESSSGRVVHVVETLKHGDREIGEFSERFAIRGRIGSDAVPPTVALAAGQAGPMLETPRSPLRRARVIAPADMTPFANVSGDFNPIHTSHHAAVVAGLEAPLVHGMWLSAVAQNLVSAEGPDGEGWPITGWTYNMYGLVNLLDEVDITVERIGRLPGGGLVLEVTCKIDGQVVSRATATTAAPRTAYVYPGQGIQRPGMGLDEIDASPAAREIWERADRTTRDKLGFSIVAVVRDNPTEMKAMTASGEQVWRHPDGILNLTQFTQVALATVAFAQTARLRESGALVEGAYFAGHSLGEYNALSAYGEVFPLETVLEIVFHRGSTMHHLVERDEHGRSNYRMGALRPNQFGVDNDSVVAYVDSVAEESGEFLQIVNFNLADQQYAVAGTIAGLAALEADANRRADAFGGKRAFMYVPGIDVPFHSRVLRSGVPEFREKLMVLLPKEINTERLVGKYIPNLVAQPFELTREFAEAILAEVPSEPIRALLETPGAWEDALSRPDELSHLLLVELLCWQFASPVRWIETQALLFSPRADGGLGVQRCVEIGLASAPTLAGLAAKTLQLPSFAGINSSALNVQRDEAVVTCTDVRALFVAEDEEEADSAPAPAAATPAAAPAASGPANPAPAASAPAPAVSAPAAGSGERPADLKYAASDAIRTLMAYTNKLRADQIESADTTDTLTNGASARRNQLLMDLSAELGLASIDGAADATVTELYASVDRLAHNYRPFGPVLTEAIRDRLRRVFGGAGVKASRVNERVTGAWQLGPGWADAVTAQILLGTREGDSVRGGSLATLPVAASSTAEADELIDQAVQEVARERGITVALPQAGGGGGEVVDSAALNELREQLLGGNGLLAQSAHQLLEALGLEGPALLPELEDDADEKLAQRVLEAVSAELGTGWVDQVRPVFDANRAVLIDDRWASAREDLARLGTSGQLADTASFVGAGSAVAEQARWWAGQVSDPALSERFWQIATQAESTEELPYAGEVALVTGMTPASITGQVVAGLLAGGATVIATASRVDAQRLQFAKQLYREHAAPGAQLWLVPANLSSYRDVDALIDWIGSEQTKVVGPTTTVLKPAQVPSLFFPFAAPRVLGSLADSGESFEAQSRLLLWSVERSIAALARLAGNASGATRVHVVLPGSPNRGVFGGDGAYGETKAAFDAITNRWKVEKIWGDHVTLAHPRIGWVRGTGLMGGNDPLVEAAEAAGIHTYSTEEIADRLLELCGPEARARAAEAPLNVDLTGGLGDDIDLVALKASALATAPEETVADEGQDVLIPALPTPASPALPGFEPELWADGDTKPEDLVVVVGIGEVSTWGSGRTRHQAELGIDPTGEVDLTPAGVLELAWMMGLLKWQDSPKAGWYNTDGQLVPENEIFDLYRDEVVARSGVRSFIDDAAIEQLGTLEEASVYLNQDLTFTVPDRETAESYLVEDPRLTKIAPAADGEWEVTRLAGAQARLPRRATLTRTVGGQLPTGFDPARWGIPASMIESMDRMTAWNLVTAVDAFLSSGFTPAELLQAVHPAEVASTQGTGFGGMTSMRKLFVDRFLGEDYPSDVLQETLPNVVAAHVMQSYVGGYGAMIHPVGACATAAVSIEEGVDKIATGKASFVVAGAIDDMAVESIVGFGSMNATANSEKMAAKGINERFYSRANDRRRDGFIEAQGGGTVLLARGDVAEAMGLPVLGVVGYAQSFADGIHTSIPAPGIGALAAGRGGLESRLARGLARLGVQPNDIQVVSKHDTSTNANDPNESDLHTRLARALERTPGNPLFVISQKTLTGHAKGGAAVFQVAGLCQLFADGTVPANASLDCVDEALAKEPWLVWLRRPLQLNTVKAALVTSLGFGHVSSLVAMVHPGAFEAAVARRGGEEARQAWRSRAGERLKEGARRLEAGMLGRAELFEQAPSRRFAEDGTDPHEVEAAMLLDPAARLGGTGYYEG</sequence>
<dbReference type="InterPro" id="IPR014031">
    <property type="entry name" value="Ketoacyl_synth_C"/>
</dbReference>
<dbReference type="SUPFAM" id="SSF51735">
    <property type="entry name" value="NAD(P)-binding Rossmann-fold domains"/>
    <property type="match status" value="1"/>
</dbReference>
<gene>
    <name evidence="8" type="ORF">SAC06_07340</name>
</gene>
<dbReference type="Gene3D" id="3.30.70.2430">
    <property type="match status" value="1"/>
</dbReference>
<feature type="region of interest" description="Disordered" evidence="6">
    <location>
        <begin position="1717"/>
        <end position="1765"/>
    </location>
</feature>
<dbReference type="PRINTS" id="PR01483">
    <property type="entry name" value="FASYNTHASE"/>
</dbReference>
<dbReference type="Gene3D" id="3.40.366.10">
    <property type="entry name" value="Malonyl-Coenzyme A Acyl Carrier Protein, domain 2"/>
    <property type="match status" value="3"/>
</dbReference>
<dbReference type="InterPro" id="IPR013785">
    <property type="entry name" value="Aldolase_TIM"/>
</dbReference>
<dbReference type="Gene3D" id="3.20.20.70">
    <property type="entry name" value="Aldolase class I"/>
    <property type="match status" value="1"/>
</dbReference>
<dbReference type="KEGG" id="sapp:SAC06_07340"/>
<keyword evidence="4" id="KW-0521">NADP</keyword>
<keyword evidence="2" id="KW-0808">Transferase</keyword>
<evidence type="ECO:0000259" key="7">
    <source>
        <dbReference type="PROSITE" id="PS52004"/>
    </source>
</evidence>
<dbReference type="GO" id="GO:0004312">
    <property type="term" value="F:fatty acid synthase activity"/>
    <property type="evidence" value="ECO:0007669"/>
    <property type="project" value="InterPro"/>
</dbReference>
<dbReference type="InterPro" id="IPR002539">
    <property type="entry name" value="MaoC-like_dom"/>
</dbReference>
<dbReference type="GO" id="GO:0005835">
    <property type="term" value="C:fatty acid synthase complex"/>
    <property type="evidence" value="ECO:0007669"/>
    <property type="project" value="InterPro"/>
</dbReference>
<dbReference type="Gene3D" id="3.10.129.10">
    <property type="entry name" value="Hotdog Thioesterase"/>
    <property type="match status" value="1"/>
</dbReference>
<dbReference type="Gene3D" id="3.40.47.10">
    <property type="match status" value="1"/>
</dbReference>
<proteinExistence type="inferred from homology"/>
<evidence type="ECO:0000256" key="2">
    <source>
        <dbReference type="ARBA" id="ARBA00022679"/>
    </source>
</evidence>
<dbReference type="InterPro" id="IPR020841">
    <property type="entry name" value="PKS_Beta-ketoAc_synthase_dom"/>
</dbReference>